<evidence type="ECO:0000313" key="3">
    <source>
        <dbReference type="Proteomes" id="UP000194127"/>
    </source>
</evidence>
<gene>
    <name evidence="2" type="ORF">POSPLADRAFT_1136265</name>
</gene>
<proteinExistence type="predicted"/>
<evidence type="ECO:0000313" key="2">
    <source>
        <dbReference type="EMBL" id="OSX64774.1"/>
    </source>
</evidence>
<sequence>MADVRGTSAAKAIPQTPGGNAYEISTTTHEALSAWFIGPKAENRELLKSRLLSIVDHISYERHAYFPHDPEFITPTTQASAAYQREAADLERYLTFMTTLLSRYSIPYFSPRYMGHMCFDNSLPATLGYLVAMLHNPNNVAVEASPLTSYVEYCVGQQLCKMLGYRTQEELSEGNNVRSYKSWGHVTCDGSVANLEAMW</sequence>
<dbReference type="SUPFAM" id="SSF53383">
    <property type="entry name" value="PLP-dependent transferases"/>
    <property type="match status" value="1"/>
</dbReference>
<accession>A0A1X6N869</accession>
<name>A0A1X6N869_9APHY</name>
<dbReference type="RefSeq" id="XP_024341568.1">
    <property type="nucleotide sequence ID" value="XM_024484660.1"/>
</dbReference>
<reference evidence="2 3" key="1">
    <citation type="submission" date="2017-04" db="EMBL/GenBank/DDBJ databases">
        <title>Genome Sequence of the Model Brown-Rot Fungus Postia placenta SB12.</title>
        <authorList>
            <consortium name="DOE Joint Genome Institute"/>
            <person name="Gaskell J."/>
            <person name="Kersten P."/>
            <person name="Larrondo L.F."/>
            <person name="Canessa P."/>
            <person name="Martinez D."/>
            <person name="Hibbett D."/>
            <person name="Schmoll M."/>
            <person name="Kubicek C.P."/>
            <person name="Martinez A.T."/>
            <person name="Yadav J."/>
            <person name="Master E."/>
            <person name="Magnuson J.K."/>
            <person name="James T."/>
            <person name="Yaver D."/>
            <person name="Berka R."/>
            <person name="Labutti K."/>
            <person name="Lipzen A."/>
            <person name="Aerts A."/>
            <person name="Barry K."/>
            <person name="Henrissat B."/>
            <person name="Blanchette R."/>
            <person name="Grigoriev I."/>
            <person name="Cullen D."/>
        </authorList>
    </citation>
    <scope>NUCLEOTIDE SEQUENCE [LARGE SCALE GENOMIC DNA]</scope>
    <source>
        <strain evidence="2 3">MAD-698-R-SB12</strain>
    </source>
</reference>
<organism evidence="2 3">
    <name type="scientific">Postia placenta MAD-698-R-SB12</name>
    <dbReference type="NCBI Taxonomy" id="670580"/>
    <lineage>
        <taxon>Eukaryota</taxon>
        <taxon>Fungi</taxon>
        <taxon>Dikarya</taxon>
        <taxon>Basidiomycota</taxon>
        <taxon>Agaricomycotina</taxon>
        <taxon>Agaricomycetes</taxon>
        <taxon>Polyporales</taxon>
        <taxon>Adustoporiaceae</taxon>
        <taxon>Rhodonia</taxon>
    </lineage>
</organism>
<dbReference type="InterPro" id="IPR015424">
    <property type="entry name" value="PyrdxlP-dep_Trfase"/>
</dbReference>
<protein>
    <submittedName>
        <fullName evidence="2">Uncharacterized protein</fullName>
    </submittedName>
</protein>
<feature type="region of interest" description="Disordered" evidence="1">
    <location>
        <begin position="1"/>
        <end position="20"/>
    </location>
</feature>
<dbReference type="OrthoDB" id="2161780at2759"/>
<dbReference type="Proteomes" id="UP000194127">
    <property type="component" value="Unassembled WGS sequence"/>
</dbReference>
<dbReference type="AlphaFoldDB" id="A0A1X6N869"/>
<evidence type="ECO:0000256" key="1">
    <source>
        <dbReference type="SAM" id="MobiDB-lite"/>
    </source>
</evidence>
<keyword evidence="3" id="KW-1185">Reference proteome</keyword>
<dbReference type="GeneID" id="36329609"/>
<dbReference type="InterPro" id="IPR015421">
    <property type="entry name" value="PyrdxlP-dep_Trfase_major"/>
</dbReference>
<dbReference type="Gene3D" id="3.40.640.10">
    <property type="entry name" value="Type I PLP-dependent aspartate aminotransferase-like (Major domain)"/>
    <property type="match status" value="1"/>
</dbReference>
<dbReference type="EMBL" id="KZ110593">
    <property type="protein sequence ID" value="OSX64774.1"/>
    <property type="molecule type" value="Genomic_DNA"/>
</dbReference>
<dbReference type="STRING" id="670580.A0A1X6N869"/>